<dbReference type="Pfam" id="PF03354">
    <property type="entry name" value="TerL_ATPase"/>
    <property type="match status" value="1"/>
</dbReference>
<dbReference type="AlphaFoldDB" id="A0A423PXV0"/>
<comment type="caution">
    <text evidence="3">The sequence shown here is derived from an EMBL/GenBank/DDBJ whole genome shotgun (WGS) entry which is preliminary data.</text>
</comment>
<accession>A0A423PXV0</accession>
<feature type="domain" description="Terminase large subunit-like endonuclease" evidence="2">
    <location>
        <begin position="246"/>
        <end position="487"/>
    </location>
</feature>
<evidence type="ECO:0000313" key="4">
    <source>
        <dbReference type="Proteomes" id="UP000283993"/>
    </source>
</evidence>
<dbReference type="InterPro" id="IPR005021">
    <property type="entry name" value="Terminase_largesu-like"/>
</dbReference>
<dbReference type="InterPro" id="IPR046461">
    <property type="entry name" value="TerL_ATPase"/>
</dbReference>
<dbReference type="GO" id="GO:0004519">
    <property type="term" value="F:endonuclease activity"/>
    <property type="evidence" value="ECO:0007669"/>
    <property type="project" value="InterPro"/>
</dbReference>
<sequence length="504" mass="54295">MSDSKKAIDFIQSLEIPEGPKAGKPIKLAKFQKQFIRGALKKSTAVAVLSVGRGNGKSALTAGLALGELLGAWDTQPRREVLTAARTREQAKIVWQFMFGLAATLPDEIQDQLHWRRAPYTEVEFDGDGGGHICKCIAADPKNALGTAPTLAIMDERGHWPSDKGDDLEAALLSGLGKRGGRAVIISTSASDDTHSLSQWLDDPPPGTYVQEHRPAPGLPADDFDSIIEANPGAKAGIGSSPQWLQAQAQRAIARGGSALASFRLYNRNERTSAENRDVLLTVDDWLAAETSELPPREGGAIVGVDLGGSASMSAAALYWPNTGRLEAVGAFPSNPSLADRGQRDGVRDRYVEMKDRDELLVMGEKIVPAPQFLQAITDRLDTAPVTCFVADRYRQSEFEEALQAAGLRVPVVWRGMGFKDGGEDCERFRSAVFDGLVQVRASLLLRSAFADAVTLRDPANNMKLAKARSTGRIDAAAATILAVAEGRRRSARPAYRARSALWA</sequence>
<gene>
    <name evidence="3" type="ORF">SAOR_00815</name>
</gene>
<evidence type="ECO:0000313" key="3">
    <source>
        <dbReference type="EMBL" id="ROO30414.1"/>
    </source>
</evidence>
<dbReference type="RefSeq" id="WP_185015495.1">
    <property type="nucleotide sequence ID" value="NZ_AYKH01000001.1"/>
</dbReference>
<dbReference type="PANTHER" id="PTHR41287:SF1">
    <property type="entry name" value="PROTEIN YMFN"/>
    <property type="match status" value="1"/>
</dbReference>
<dbReference type="Proteomes" id="UP000283993">
    <property type="component" value="Unassembled WGS sequence"/>
</dbReference>
<keyword evidence="4" id="KW-1185">Reference proteome</keyword>
<dbReference type="PANTHER" id="PTHR41287">
    <property type="match status" value="1"/>
</dbReference>
<reference evidence="3 4" key="1">
    <citation type="submission" date="2013-10" db="EMBL/GenBank/DDBJ databases">
        <title>Salinisphaera orenii MK-B5 Genome Sequencing.</title>
        <authorList>
            <person name="Lai Q."/>
            <person name="Li C."/>
            <person name="Shao Z."/>
        </authorList>
    </citation>
    <scope>NUCLEOTIDE SEQUENCE [LARGE SCALE GENOMIC DNA]</scope>
    <source>
        <strain evidence="3 4">MK-B5</strain>
    </source>
</reference>
<dbReference type="Gene3D" id="3.40.50.300">
    <property type="entry name" value="P-loop containing nucleotide triphosphate hydrolases"/>
    <property type="match status" value="1"/>
</dbReference>
<feature type="domain" description="Terminase large subunit-like ATPase" evidence="1">
    <location>
        <begin position="43"/>
        <end position="197"/>
    </location>
</feature>
<evidence type="ECO:0000259" key="2">
    <source>
        <dbReference type="Pfam" id="PF20441"/>
    </source>
</evidence>
<dbReference type="InterPro" id="IPR046462">
    <property type="entry name" value="TerL_nuclease"/>
</dbReference>
<name>A0A423PXV0_9GAMM</name>
<dbReference type="InterPro" id="IPR027417">
    <property type="entry name" value="P-loop_NTPase"/>
</dbReference>
<proteinExistence type="predicted"/>
<dbReference type="EMBL" id="AYKH01000001">
    <property type="protein sequence ID" value="ROO30414.1"/>
    <property type="molecule type" value="Genomic_DNA"/>
</dbReference>
<dbReference type="Pfam" id="PF20441">
    <property type="entry name" value="TerL_nuclease"/>
    <property type="match status" value="1"/>
</dbReference>
<evidence type="ECO:0000259" key="1">
    <source>
        <dbReference type="Pfam" id="PF03354"/>
    </source>
</evidence>
<organism evidence="3 4">
    <name type="scientific">Salinisphaera orenii MK-B5</name>
    <dbReference type="NCBI Taxonomy" id="856730"/>
    <lineage>
        <taxon>Bacteria</taxon>
        <taxon>Pseudomonadati</taxon>
        <taxon>Pseudomonadota</taxon>
        <taxon>Gammaproteobacteria</taxon>
        <taxon>Salinisphaerales</taxon>
        <taxon>Salinisphaeraceae</taxon>
        <taxon>Salinisphaera</taxon>
    </lineage>
</organism>
<protein>
    <submittedName>
        <fullName evidence="3">Terminase</fullName>
    </submittedName>
</protein>